<dbReference type="PROSITE" id="PS51192">
    <property type="entry name" value="HELICASE_ATP_BIND_1"/>
    <property type="match status" value="1"/>
</dbReference>
<dbReference type="Proteomes" id="UP000028058">
    <property type="component" value="Unassembled WGS sequence"/>
</dbReference>
<dbReference type="GO" id="GO:0016787">
    <property type="term" value="F:hydrolase activity"/>
    <property type="evidence" value="ECO:0007669"/>
    <property type="project" value="InterPro"/>
</dbReference>
<keyword evidence="4" id="KW-1185">Reference proteome</keyword>
<sequence length="754" mass="82283">MPTPPPAARKPIRPHQRTAVNATVHALKSGGRATIVMPCGSGKTLVAARVLEELAASRRARRRLILVPTLDLLAQTAAALQADSRHLGTVLAVCSPLEALDRLGIPQTTTAAGLANALADLPHYTVLATYASLVDTDEVHGAVITAHKTRAIPTWDLIVCDEAHRTSGSMGKAWAAVHHDDKIPAARRLYMTATPRIWTTDPAYAETMAGRPQLAASMSDEDVYGPCVYTMQLSQAIAEGLARDYRIVLLQVHHPTLQTQLRRTRNATRNDPVALTSLATAVLKTSRHYNVRRMVTFHKAVADATAFTHTLLKTAEALENETTETATGHTLPLRPENLWARTIHQTSPDRHDTLATFRSATPHHNGAPADLAILANVKILAEGIDIDTVDALAFAAPKASVTDIVQALGRALRPHPHSTDKATLLVPLYLAPGEDPKDVLNRQAYQPLYDILLALRAHDLRIADRLPITDMTTPANRPAPPEPTATPPGPDAGRPAEPGLDLDAAPPVPSFTTASGAELPEIVGTDRITLTPREIARVLHLRVDALPGATDTWMDMAIAALNYHDQHGHLAVTRAQAAALDTDPRRVDLYTWLANQRTARRRGELKPWQISLLDSLGMLWDPREEGREALITYAEECAAAHGGLAVSAGHEAPDGYKLGLALKNQRSRVANNRANPDVVAELTRIDPYWNPAWDYAWQRYYQQARHRHTHGLPLTRSDDGRAYRQWLRNPGTGLDIQRRELLAAIGLEPQPVPA</sequence>
<comment type="caution">
    <text evidence="3">The sequence shown here is derived from an EMBL/GenBank/DDBJ whole genome shotgun (WGS) entry which is preliminary data.</text>
</comment>
<dbReference type="InterPro" id="IPR027417">
    <property type="entry name" value="P-loop_NTPase"/>
</dbReference>
<feature type="domain" description="Helicase ATP-binding" evidence="2">
    <location>
        <begin position="24"/>
        <end position="213"/>
    </location>
</feature>
<gene>
    <name evidence="3" type="ORF">SFRA_025035</name>
</gene>
<dbReference type="GO" id="GO:0005829">
    <property type="term" value="C:cytosol"/>
    <property type="evidence" value="ECO:0007669"/>
    <property type="project" value="TreeGrafter"/>
</dbReference>
<feature type="region of interest" description="Disordered" evidence="1">
    <location>
        <begin position="470"/>
        <end position="517"/>
    </location>
</feature>
<keyword evidence="3" id="KW-0547">Nucleotide-binding</keyword>
<dbReference type="InterPro" id="IPR001650">
    <property type="entry name" value="Helicase_C-like"/>
</dbReference>
<dbReference type="Gene3D" id="6.10.140.530">
    <property type="match status" value="1"/>
</dbReference>
<dbReference type="CDD" id="cd18785">
    <property type="entry name" value="SF2_C"/>
    <property type="match status" value="1"/>
</dbReference>
<organism evidence="3 4">
    <name type="scientific">Streptomyces xinghaiensis</name>
    <dbReference type="NCBI Taxonomy" id="1038928"/>
    <lineage>
        <taxon>Bacteria</taxon>
        <taxon>Bacillati</taxon>
        <taxon>Actinomycetota</taxon>
        <taxon>Actinomycetes</taxon>
        <taxon>Kitasatosporales</taxon>
        <taxon>Streptomycetaceae</taxon>
        <taxon>Streptomyces</taxon>
    </lineage>
</organism>
<reference evidence="3 4" key="1">
    <citation type="journal article" date="2014" name="Genome Announc.">
        <title>Draft Genome Sequence of Streptomyces fradiae ATCC 19609, a Strain Highly Sensitive to Antibiotics.</title>
        <authorList>
            <person name="Bekker O.B."/>
            <person name="Klimina K.M."/>
            <person name="Vatlin A.A."/>
            <person name="Zakharevich N.V."/>
            <person name="Kasianov A.S."/>
            <person name="Danilenko V.N."/>
        </authorList>
    </citation>
    <scope>NUCLEOTIDE SEQUENCE [LARGE SCALE GENOMIC DNA]</scope>
    <source>
        <strain evidence="3 4">ATCC 19609</strain>
    </source>
</reference>
<dbReference type="AlphaFoldDB" id="A0A3R7HX78"/>
<keyword evidence="3" id="KW-0347">Helicase</keyword>
<proteinExistence type="predicted"/>
<feature type="compositionally biased region" description="Pro residues" evidence="1">
    <location>
        <begin position="477"/>
        <end position="490"/>
    </location>
</feature>
<dbReference type="EMBL" id="JNAD02000013">
    <property type="protein sequence ID" value="RKM92650.1"/>
    <property type="molecule type" value="Genomic_DNA"/>
</dbReference>
<dbReference type="Gene3D" id="3.40.50.300">
    <property type="entry name" value="P-loop containing nucleotide triphosphate hydrolases"/>
    <property type="match status" value="2"/>
</dbReference>
<dbReference type="SMART" id="SM00487">
    <property type="entry name" value="DEXDc"/>
    <property type="match status" value="1"/>
</dbReference>
<accession>A0A3R7HX78</accession>
<dbReference type="OrthoDB" id="9776021at2"/>
<dbReference type="InterPro" id="IPR006935">
    <property type="entry name" value="Helicase/UvrB_N"/>
</dbReference>
<keyword evidence="3" id="KW-0378">Hydrolase</keyword>
<dbReference type="Pfam" id="PF03457">
    <property type="entry name" value="HA"/>
    <property type="match status" value="1"/>
</dbReference>
<dbReference type="InterPro" id="IPR005114">
    <property type="entry name" value="Helicase_assoc"/>
</dbReference>
<evidence type="ECO:0000313" key="3">
    <source>
        <dbReference type="EMBL" id="RKM92650.1"/>
    </source>
</evidence>
<dbReference type="InterPro" id="IPR050742">
    <property type="entry name" value="Helicase_Restrict-Modif_Enz"/>
</dbReference>
<dbReference type="Pfam" id="PF00271">
    <property type="entry name" value="Helicase_C"/>
    <property type="match status" value="1"/>
</dbReference>
<dbReference type="PANTHER" id="PTHR47396">
    <property type="entry name" value="TYPE I RESTRICTION ENZYME ECOKI R PROTEIN"/>
    <property type="match status" value="1"/>
</dbReference>
<evidence type="ECO:0000256" key="1">
    <source>
        <dbReference type="SAM" id="MobiDB-lite"/>
    </source>
</evidence>
<evidence type="ECO:0000259" key="2">
    <source>
        <dbReference type="PROSITE" id="PS51192"/>
    </source>
</evidence>
<dbReference type="GO" id="GO:0005524">
    <property type="term" value="F:ATP binding"/>
    <property type="evidence" value="ECO:0007669"/>
    <property type="project" value="InterPro"/>
</dbReference>
<evidence type="ECO:0000313" key="4">
    <source>
        <dbReference type="Proteomes" id="UP000028058"/>
    </source>
</evidence>
<dbReference type="SUPFAM" id="SSF52540">
    <property type="entry name" value="P-loop containing nucleoside triphosphate hydrolases"/>
    <property type="match status" value="2"/>
</dbReference>
<protein>
    <submittedName>
        <fullName evidence="3">DEAD/DEAH box helicase</fullName>
    </submittedName>
</protein>
<dbReference type="GO" id="GO:0003677">
    <property type="term" value="F:DNA binding"/>
    <property type="evidence" value="ECO:0007669"/>
    <property type="project" value="InterPro"/>
</dbReference>
<name>A0A3R7HX78_9ACTN</name>
<dbReference type="Pfam" id="PF04851">
    <property type="entry name" value="ResIII"/>
    <property type="match status" value="1"/>
</dbReference>
<keyword evidence="3" id="KW-0067">ATP-binding</keyword>
<dbReference type="RefSeq" id="WP_050364044.1">
    <property type="nucleotide sequence ID" value="NZ_JNAD02000013.1"/>
</dbReference>
<dbReference type="PANTHER" id="PTHR47396:SF1">
    <property type="entry name" value="ATP-DEPENDENT HELICASE IRC3-RELATED"/>
    <property type="match status" value="1"/>
</dbReference>
<dbReference type="InterPro" id="IPR014001">
    <property type="entry name" value="Helicase_ATP-bd"/>
</dbReference>
<dbReference type="GO" id="GO:0004386">
    <property type="term" value="F:helicase activity"/>
    <property type="evidence" value="ECO:0007669"/>
    <property type="project" value="UniProtKB-KW"/>
</dbReference>